<name>A0ABD5SV01_9EURY</name>
<dbReference type="AlphaFoldDB" id="A0ABD5SV01"/>
<protein>
    <submittedName>
        <fullName evidence="2">Uncharacterized protein</fullName>
    </submittedName>
</protein>
<reference evidence="2 3" key="1">
    <citation type="journal article" date="2019" name="Int. J. Syst. Evol. Microbiol.">
        <title>The Global Catalogue of Microorganisms (GCM) 10K type strain sequencing project: providing services to taxonomists for standard genome sequencing and annotation.</title>
        <authorList>
            <consortium name="The Broad Institute Genomics Platform"/>
            <consortium name="The Broad Institute Genome Sequencing Center for Infectious Disease"/>
            <person name="Wu L."/>
            <person name="Ma J."/>
        </authorList>
    </citation>
    <scope>NUCLEOTIDE SEQUENCE [LARGE SCALE GENOMIC DNA]</scope>
    <source>
        <strain evidence="2 3">LMG 29247</strain>
    </source>
</reference>
<dbReference type="EMBL" id="JBHSWV010000612">
    <property type="protein sequence ID" value="MFC6768727.1"/>
    <property type="molecule type" value="Genomic_DNA"/>
</dbReference>
<comment type="caution">
    <text evidence="2">The sequence shown here is derived from an EMBL/GenBank/DDBJ whole genome shotgun (WGS) entry which is preliminary data.</text>
</comment>
<feature type="compositionally biased region" description="Basic and acidic residues" evidence="1">
    <location>
        <begin position="16"/>
        <end position="55"/>
    </location>
</feature>
<dbReference type="RefSeq" id="WP_273741471.1">
    <property type="nucleotide sequence ID" value="NZ_JAQIVI010000612.1"/>
</dbReference>
<sequence length="55" mass="5950">MIVGADSGEPGAEDDDRNRGGGIRSDRASDPVERAGEQRRRDAVVESRRRADAVI</sequence>
<accession>A0ABD5SV01</accession>
<organism evidence="2 3">
    <name type="scientific">Natrinema soli</name>
    <dbReference type="NCBI Taxonomy" id="1930624"/>
    <lineage>
        <taxon>Archaea</taxon>
        <taxon>Methanobacteriati</taxon>
        <taxon>Methanobacteriota</taxon>
        <taxon>Stenosarchaea group</taxon>
        <taxon>Halobacteria</taxon>
        <taxon>Halobacteriales</taxon>
        <taxon>Natrialbaceae</taxon>
        <taxon>Natrinema</taxon>
    </lineage>
</organism>
<gene>
    <name evidence="2" type="ORF">ACFQE6_28060</name>
</gene>
<keyword evidence="3" id="KW-1185">Reference proteome</keyword>
<evidence type="ECO:0000256" key="1">
    <source>
        <dbReference type="SAM" id="MobiDB-lite"/>
    </source>
</evidence>
<evidence type="ECO:0000313" key="2">
    <source>
        <dbReference type="EMBL" id="MFC6768727.1"/>
    </source>
</evidence>
<feature type="region of interest" description="Disordered" evidence="1">
    <location>
        <begin position="1"/>
        <end position="55"/>
    </location>
</feature>
<dbReference type="Proteomes" id="UP001596383">
    <property type="component" value="Unassembled WGS sequence"/>
</dbReference>
<proteinExistence type="predicted"/>
<evidence type="ECO:0000313" key="3">
    <source>
        <dbReference type="Proteomes" id="UP001596383"/>
    </source>
</evidence>